<dbReference type="CDD" id="cd00353">
    <property type="entry name" value="Ribosomal_S15p_S13e"/>
    <property type="match status" value="1"/>
</dbReference>
<evidence type="ECO:0000256" key="2">
    <source>
        <dbReference type="ARBA" id="ARBA00023274"/>
    </source>
</evidence>
<comment type="similarity">
    <text evidence="3 4">Belongs to the universal ribosomal protein uS15 family.</text>
</comment>
<organism evidence="6 7">
    <name type="scientific">Candidatus Blochmannia ocreatus</name>
    <name type="common">nom. nud.</name>
    <dbReference type="NCBI Taxonomy" id="251538"/>
    <lineage>
        <taxon>Bacteria</taxon>
        <taxon>Pseudomonadati</taxon>
        <taxon>Pseudomonadota</taxon>
        <taxon>Gammaproteobacteria</taxon>
        <taxon>Enterobacterales</taxon>
        <taxon>Enterobacteriaceae</taxon>
        <taxon>ant endosymbionts</taxon>
        <taxon>Candidatus Blochmanniella</taxon>
    </lineage>
</organism>
<keyword evidence="3 5" id="KW-0699">rRNA-binding</keyword>
<dbReference type="SUPFAM" id="SSF47060">
    <property type="entry name" value="S15/NS1 RNA-binding domain"/>
    <property type="match status" value="1"/>
</dbReference>
<keyword evidence="3 5" id="KW-0694">RNA-binding</keyword>
<dbReference type="InterPro" id="IPR005290">
    <property type="entry name" value="Ribosomal_uS15_bac-type"/>
</dbReference>
<dbReference type="NCBIfam" id="TIGR00952">
    <property type="entry name" value="S15_bact"/>
    <property type="match status" value="1"/>
</dbReference>
<comment type="subunit">
    <text evidence="3">Part of the 30S ribosomal subunit. Forms a bridge to the 50S subunit in the 70S ribosome, contacting the 23S rRNA.</text>
</comment>
<evidence type="ECO:0000256" key="3">
    <source>
        <dbReference type="HAMAP-Rule" id="MF_01343"/>
    </source>
</evidence>
<keyword evidence="1 3" id="KW-0689">Ribosomal protein</keyword>
<name>A0ABY4ST93_9ENTR</name>
<dbReference type="InterPro" id="IPR009068">
    <property type="entry name" value="uS15_NS1_RNA-bd_sf"/>
</dbReference>
<reference evidence="6" key="1">
    <citation type="submission" date="2022-05" db="EMBL/GenBank/DDBJ databases">
        <title>Impact of host demography and evolutionary history on endosymbiont molecular evolution: a test in carpenter ants (Genus Camponotus) and their Blochmannia endosymbionts.</title>
        <authorList>
            <person name="Manthey J.D."/>
            <person name="Giron J.C."/>
            <person name="Hruska J.P."/>
        </authorList>
    </citation>
    <scope>NUCLEOTIDE SEQUENCE</scope>
    <source>
        <strain evidence="6">C-006</strain>
    </source>
</reference>
<protein>
    <recommendedName>
        <fullName evidence="3">Small ribosomal subunit protein uS15</fullName>
    </recommendedName>
</protein>
<keyword evidence="2 3" id="KW-0687">Ribonucleoprotein</keyword>
<dbReference type="PROSITE" id="PS00362">
    <property type="entry name" value="RIBOSOMAL_S15"/>
    <property type="match status" value="1"/>
</dbReference>
<dbReference type="GO" id="GO:0005840">
    <property type="term" value="C:ribosome"/>
    <property type="evidence" value="ECO:0007669"/>
    <property type="project" value="UniProtKB-KW"/>
</dbReference>
<dbReference type="Gene3D" id="6.10.250.3130">
    <property type="match status" value="1"/>
</dbReference>
<dbReference type="HAMAP" id="MF_01343_B">
    <property type="entry name" value="Ribosomal_uS15_B"/>
    <property type="match status" value="1"/>
</dbReference>
<comment type="function">
    <text evidence="3">Forms an intersubunit bridge (bridge B4) with the 23S rRNA of the 50S subunit in the ribosome.</text>
</comment>
<dbReference type="Gene3D" id="1.10.287.10">
    <property type="entry name" value="S15/NS1, RNA-binding"/>
    <property type="match status" value="1"/>
</dbReference>
<dbReference type="EMBL" id="CP097762">
    <property type="protein sequence ID" value="URJ25190.1"/>
    <property type="molecule type" value="Genomic_DNA"/>
</dbReference>
<dbReference type="PANTHER" id="PTHR23321:SF26">
    <property type="entry name" value="SMALL RIBOSOMAL SUBUNIT PROTEIN US15M"/>
    <property type="match status" value="1"/>
</dbReference>
<comment type="function">
    <text evidence="3 5">One of the primary rRNA binding proteins, it binds directly to 16S rRNA where it helps nucleate assembly of the platform of the 30S subunit by binding and bridging several RNA helices of the 16S rRNA.</text>
</comment>
<gene>
    <name evidence="3 6" type="primary">rpsO</name>
    <name evidence="6" type="ORF">M9405_00435</name>
</gene>
<dbReference type="RefSeq" id="WP_250223321.1">
    <property type="nucleotide sequence ID" value="NZ_CP097762.1"/>
</dbReference>
<dbReference type="InterPro" id="IPR000589">
    <property type="entry name" value="Ribosomal_uS15"/>
</dbReference>
<dbReference type="SMART" id="SM01387">
    <property type="entry name" value="Ribosomal_S15"/>
    <property type="match status" value="1"/>
</dbReference>
<dbReference type="Pfam" id="PF00312">
    <property type="entry name" value="Ribosomal_S15"/>
    <property type="match status" value="1"/>
</dbReference>
<evidence type="ECO:0000256" key="1">
    <source>
        <dbReference type="ARBA" id="ARBA00022980"/>
    </source>
</evidence>
<evidence type="ECO:0000256" key="4">
    <source>
        <dbReference type="RuleBase" id="RU003919"/>
    </source>
</evidence>
<keyword evidence="7" id="KW-1185">Reference proteome</keyword>
<dbReference type="PANTHER" id="PTHR23321">
    <property type="entry name" value="RIBOSOMAL PROTEIN S15, BACTERIAL AND ORGANELLAR"/>
    <property type="match status" value="1"/>
</dbReference>
<sequence>MSCNIKKKIEIISEFGRNSKDTGTTEVQIALLTQRIDYLKNHFLMHKKDFHGRRGLLKIVSKRRRLLKYLKENYILRYANVIRSLKLRH</sequence>
<evidence type="ECO:0000313" key="6">
    <source>
        <dbReference type="EMBL" id="URJ25190.1"/>
    </source>
</evidence>
<evidence type="ECO:0000256" key="5">
    <source>
        <dbReference type="RuleBase" id="RU004524"/>
    </source>
</evidence>
<dbReference type="Proteomes" id="UP001056834">
    <property type="component" value="Chromosome"/>
</dbReference>
<evidence type="ECO:0000313" key="7">
    <source>
        <dbReference type="Proteomes" id="UP001056834"/>
    </source>
</evidence>
<accession>A0ABY4ST93</accession>
<proteinExistence type="inferred from homology"/>